<protein>
    <submittedName>
        <fullName evidence="1">Uncharacterized protein</fullName>
    </submittedName>
</protein>
<sequence length="136" mass="13954">MTNQEAKPYRCRASTSFSKALCATPDLTVCALAPPSSSWVTSSLVTALTTSGPIGSVADHEGEVGQGGRVDGTASAWTHNEGELRDHAGGHDVALEDIGVAGQGVDTLLNAGAARVIEADDGGADEHGFVHDLEKR</sequence>
<gene>
    <name evidence="1" type="ORF">BC936DRAFT_147810</name>
</gene>
<dbReference type="EMBL" id="RBNI01006857">
    <property type="protein sequence ID" value="RUP45734.1"/>
    <property type="molecule type" value="Genomic_DNA"/>
</dbReference>
<reference evidence="1 2" key="1">
    <citation type="journal article" date="2018" name="New Phytol.">
        <title>Phylogenomics of Endogonaceae and evolution of mycorrhizas within Mucoromycota.</title>
        <authorList>
            <person name="Chang Y."/>
            <person name="Desiro A."/>
            <person name="Na H."/>
            <person name="Sandor L."/>
            <person name="Lipzen A."/>
            <person name="Clum A."/>
            <person name="Barry K."/>
            <person name="Grigoriev I.V."/>
            <person name="Martin F.M."/>
            <person name="Stajich J.E."/>
            <person name="Smith M.E."/>
            <person name="Bonito G."/>
            <person name="Spatafora J.W."/>
        </authorList>
    </citation>
    <scope>NUCLEOTIDE SEQUENCE [LARGE SCALE GENOMIC DNA]</scope>
    <source>
        <strain evidence="1 2">GMNB39</strain>
    </source>
</reference>
<dbReference type="Proteomes" id="UP000268093">
    <property type="component" value="Unassembled WGS sequence"/>
</dbReference>
<keyword evidence="2" id="KW-1185">Reference proteome</keyword>
<evidence type="ECO:0000313" key="1">
    <source>
        <dbReference type="EMBL" id="RUP45734.1"/>
    </source>
</evidence>
<name>A0A433D4I1_9FUNG</name>
<proteinExistence type="predicted"/>
<evidence type="ECO:0000313" key="2">
    <source>
        <dbReference type="Proteomes" id="UP000268093"/>
    </source>
</evidence>
<accession>A0A433D4I1</accession>
<organism evidence="1 2">
    <name type="scientific">Jimgerdemannia flammicorona</name>
    <dbReference type="NCBI Taxonomy" id="994334"/>
    <lineage>
        <taxon>Eukaryota</taxon>
        <taxon>Fungi</taxon>
        <taxon>Fungi incertae sedis</taxon>
        <taxon>Mucoromycota</taxon>
        <taxon>Mucoromycotina</taxon>
        <taxon>Endogonomycetes</taxon>
        <taxon>Endogonales</taxon>
        <taxon>Endogonaceae</taxon>
        <taxon>Jimgerdemannia</taxon>
    </lineage>
</organism>
<comment type="caution">
    <text evidence="1">The sequence shown here is derived from an EMBL/GenBank/DDBJ whole genome shotgun (WGS) entry which is preliminary data.</text>
</comment>